<keyword evidence="2 4" id="KW-0067">ATP-binding</keyword>
<dbReference type="PANTHER" id="PTHR43158:SF5">
    <property type="entry name" value="ABC TRANSPORTER, ATP-BINDING PROTEIN"/>
    <property type="match status" value="1"/>
</dbReference>
<dbReference type="InterPro" id="IPR003593">
    <property type="entry name" value="AAA+_ATPase"/>
</dbReference>
<dbReference type="Pfam" id="PF00005">
    <property type="entry name" value="ABC_tran"/>
    <property type="match status" value="1"/>
</dbReference>
<dbReference type="PANTHER" id="PTHR43158">
    <property type="entry name" value="SKFA PEPTIDE EXPORT ATP-BINDING PROTEIN SKFE"/>
    <property type="match status" value="1"/>
</dbReference>
<keyword evidence="1" id="KW-0547">Nucleotide-binding</keyword>
<dbReference type="Proteomes" id="UP001549167">
    <property type="component" value="Unassembled WGS sequence"/>
</dbReference>
<dbReference type="PROSITE" id="PS50893">
    <property type="entry name" value="ABC_TRANSPORTER_2"/>
    <property type="match status" value="1"/>
</dbReference>
<dbReference type="SUPFAM" id="SSF52540">
    <property type="entry name" value="P-loop containing nucleoside triphosphate hydrolases"/>
    <property type="match status" value="1"/>
</dbReference>
<gene>
    <name evidence="4" type="ORF">ABID56_001172</name>
</gene>
<organism evidence="4 5">
    <name type="scientific">Alkalibacillus flavidus</name>
    <dbReference type="NCBI Taxonomy" id="546021"/>
    <lineage>
        <taxon>Bacteria</taxon>
        <taxon>Bacillati</taxon>
        <taxon>Bacillota</taxon>
        <taxon>Bacilli</taxon>
        <taxon>Bacillales</taxon>
        <taxon>Bacillaceae</taxon>
        <taxon>Alkalibacillus</taxon>
    </lineage>
</organism>
<dbReference type="InterPro" id="IPR003439">
    <property type="entry name" value="ABC_transporter-like_ATP-bd"/>
</dbReference>
<comment type="caution">
    <text evidence="4">The sequence shown here is derived from an EMBL/GenBank/DDBJ whole genome shotgun (WGS) entry which is preliminary data.</text>
</comment>
<evidence type="ECO:0000256" key="2">
    <source>
        <dbReference type="ARBA" id="ARBA00022840"/>
    </source>
</evidence>
<evidence type="ECO:0000313" key="4">
    <source>
        <dbReference type="EMBL" id="MET3683082.1"/>
    </source>
</evidence>
<dbReference type="GO" id="GO:0005524">
    <property type="term" value="F:ATP binding"/>
    <property type="evidence" value="ECO:0007669"/>
    <property type="project" value="UniProtKB-KW"/>
</dbReference>
<dbReference type="SMART" id="SM00382">
    <property type="entry name" value="AAA"/>
    <property type="match status" value="1"/>
</dbReference>
<dbReference type="EMBL" id="JBEPMX010000004">
    <property type="protein sequence ID" value="MET3683082.1"/>
    <property type="molecule type" value="Genomic_DNA"/>
</dbReference>
<keyword evidence="5" id="KW-1185">Reference proteome</keyword>
<evidence type="ECO:0000256" key="1">
    <source>
        <dbReference type="ARBA" id="ARBA00022741"/>
    </source>
</evidence>
<accession>A0ABV2KU23</accession>
<dbReference type="Gene3D" id="3.40.50.300">
    <property type="entry name" value="P-loop containing nucleotide triphosphate hydrolases"/>
    <property type="match status" value="1"/>
</dbReference>
<evidence type="ECO:0000313" key="5">
    <source>
        <dbReference type="Proteomes" id="UP001549167"/>
    </source>
</evidence>
<evidence type="ECO:0000259" key="3">
    <source>
        <dbReference type="PROSITE" id="PS50893"/>
    </source>
</evidence>
<name>A0ABV2KU23_9BACI</name>
<reference evidence="4 5" key="1">
    <citation type="submission" date="2024-06" db="EMBL/GenBank/DDBJ databases">
        <title>Genomic Encyclopedia of Type Strains, Phase IV (KMG-IV): sequencing the most valuable type-strain genomes for metagenomic binning, comparative biology and taxonomic classification.</title>
        <authorList>
            <person name="Goeker M."/>
        </authorList>
    </citation>
    <scope>NUCLEOTIDE SEQUENCE [LARGE SCALE GENOMIC DNA]</scope>
    <source>
        <strain evidence="4 5">DSM 23520</strain>
    </source>
</reference>
<proteinExistence type="predicted"/>
<sequence>MQEHVEFHDVSLKIGRDTILEDINLTLEGGKTYGLLGRNGAGKTSLLSLLAAFRPASTGAIRLNGEKIFENPSAMQQICFSYDKDYSEETEKVKSLLKNLEFYRSHFDHEYADRLVERFNLPLNKAVSKLSTGMQSAFNVTIGLASRCPVTIFDESYLGMDAPTRDIFYQEILREQSEHPRIFILSTHLVSEMDHLFDDVIMIQNGRAVLHDDYETLMTKAFYVTGDGDAVERFSKPYRVLDRQQLGGTTSALIYTDAVDTPQKEAHEQGLDVHHVTLQDLFIHLTKEVTQDANS</sequence>
<dbReference type="RefSeq" id="WP_354219677.1">
    <property type="nucleotide sequence ID" value="NZ_JBEPMX010000004.1"/>
</dbReference>
<protein>
    <submittedName>
        <fullName evidence="4">ABC-2 type transport system ATP-binding protein</fullName>
    </submittedName>
</protein>
<feature type="domain" description="ABC transporter" evidence="3">
    <location>
        <begin position="5"/>
        <end position="230"/>
    </location>
</feature>
<dbReference type="InterPro" id="IPR027417">
    <property type="entry name" value="P-loop_NTPase"/>
</dbReference>